<dbReference type="SMART" id="SM00116">
    <property type="entry name" value="CBS"/>
    <property type="match status" value="2"/>
</dbReference>
<dbReference type="RefSeq" id="WP_393176202.1">
    <property type="nucleotide sequence ID" value="NZ_JBICRM010000048.1"/>
</dbReference>
<dbReference type="PANTHER" id="PTHR43080:SF2">
    <property type="entry name" value="CBS DOMAIN-CONTAINING PROTEIN"/>
    <property type="match status" value="1"/>
</dbReference>
<feature type="domain" description="CBS" evidence="3">
    <location>
        <begin position="8"/>
        <end position="67"/>
    </location>
</feature>
<dbReference type="EMBL" id="JBICRM010000048">
    <property type="protein sequence ID" value="MFG1710431.1"/>
    <property type="molecule type" value="Genomic_DNA"/>
</dbReference>
<keyword evidence="1 2" id="KW-0129">CBS domain</keyword>
<protein>
    <submittedName>
        <fullName evidence="4">CBS domain-containing protein</fullName>
    </submittedName>
</protein>
<dbReference type="InterPro" id="IPR051257">
    <property type="entry name" value="Diverse_CBS-Domain"/>
</dbReference>
<dbReference type="Gene3D" id="3.10.580.10">
    <property type="entry name" value="CBS-domain"/>
    <property type="match status" value="1"/>
</dbReference>
<evidence type="ECO:0000313" key="4">
    <source>
        <dbReference type="EMBL" id="MFG1710431.1"/>
    </source>
</evidence>
<name>A0ABW7ASQ1_9ACTN</name>
<accession>A0ABW7ASQ1</accession>
<dbReference type="Pfam" id="PF00571">
    <property type="entry name" value="CBS"/>
    <property type="match status" value="2"/>
</dbReference>
<evidence type="ECO:0000259" key="3">
    <source>
        <dbReference type="PROSITE" id="PS51371"/>
    </source>
</evidence>
<organism evidence="4 5">
    <name type="scientific">Nonomuraea marmarensis</name>
    <dbReference type="NCBI Taxonomy" id="3351344"/>
    <lineage>
        <taxon>Bacteria</taxon>
        <taxon>Bacillati</taxon>
        <taxon>Actinomycetota</taxon>
        <taxon>Actinomycetes</taxon>
        <taxon>Streptosporangiales</taxon>
        <taxon>Streptosporangiaceae</taxon>
        <taxon>Nonomuraea</taxon>
    </lineage>
</organism>
<dbReference type="PROSITE" id="PS51371">
    <property type="entry name" value="CBS"/>
    <property type="match status" value="2"/>
</dbReference>
<dbReference type="InterPro" id="IPR000644">
    <property type="entry name" value="CBS_dom"/>
</dbReference>
<evidence type="ECO:0000256" key="1">
    <source>
        <dbReference type="ARBA" id="ARBA00023122"/>
    </source>
</evidence>
<sequence>MTTARDVMHRGCECLRINDSLAEAARRMAELNVGSLPVCDENGQLKGIITDRDIVVKCTAKSKNPAEVKAGDLIEAPVRSIDANADIDEVLHQMAEHKIRRIPVLENKELVGIISQADLAAKLPQDKVGELMEAISATSH</sequence>
<dbReference type="CDD" id="cd04622">
    <property type="entry name" value="CBS_pair_HRP1_like"/>
    <property type="match status" value="1"/>
</dbReference>
<keyword evidence="5" id="KW-1185">Reference proteome</keyword>
<dbReference type="InterPro" id="IPR046342">
    <property type="entry name" value="CBS_dom_sf"/>
</dbReference>
<gene>
    <name evidence="4" type="ORF">ACFLIM_45420</name>
</gene>
<reference evidence="4 5" key="1">
    <citation type="submission" date="2024-10" db="EMBL/GenBank/DDBJ databases">
        <authorList>
            <person name="Topkara A.R."/>
            <person name="Saygin H."/>
        </authorList>
    </citation>
    <scope>NUCLEOTIDE SEQUENCE [LARGE SCALE GENOMIC DNA]</scope>
    <source>
        <strain evidence="4 5">M3C6</strain>
    </source>
</reference>
<evidence type="ECO:0000256" key="2">
    <source>
        <dbReference type="PROSITE-ProRule" id="PRU00703"/>
    </source>
</evidence>
<feature type="domain" description="CBS" evidence="3">
    <location>
        <begin position="73"/>
        <end position="131"/>
    </location>
</feature>
<dbReference type="Proteomes" id="UP001603978">
    <property type="component" value="Unassembled WGS sequence"/>
</dbReference>
<dbReference type="PANTHER" id="PTHR43080">
    <property type="entry name" value="CBS DOMAIN-CONTAINING PROTEIN CBSX3, MITOCHONDRIAL"/>
    <property type="match status" value="1"/>
</dbReference>
<dbReference type="SUPFAM" id="SSF54631">
    <property type="entry name" value="CBS-domain pair"/>
    <property type="match status" value="1"/>
</dbReference>
<comment type="caution">
    <text evidence="4">The sequence shown here is derived from an EMBL/GenBank/DDBJ whole genome shotgun (WGS) entry which is preliminary data.</text>
</comment>
<evidence type="ECO:0000313" key="5">
    <source>
        <dbReference type="Proteomes" id="UP001603978"/>
    </source>
</evidence>
<proteinExistence type="predicted"/>